<evidence type="ECO:0000256" key="1">
    <source>
        <dbReference type="ARBA" id="ARBA00022598"/>
    </source>
</evidence>
<organism evidence="2 3">
    <name type="scientific">Romanomermis culicivorax</name>
    <name type="common">Nematode worm</name>
    <dbReference type="NCBI Taxonomy" id="13658"/>
    <lineage>
        <taxon>Eukaryota</taxon>
        <taxon>Metazoa</taxon>
        <taxon>Ecdysozoa</taxon>
        <taxon>Nematoda</taxon>
        <taxon>Enoplea</taxon>
        <taxon>Dorylaimia</taxon>
        <taxon>Mermithida</taxon>
        <taxon>Mermithoidea</taxon>
        <taxon>Mermithidae</taxon>
        <taxon>Romanomermis</taxon>
    </lineage>
</organism>
<dbReference type="GO" id="GO:0016020">
    <property type="term" value="C:membrane"/>
    <property type="evidence" value="ECO:0007669"/>
    <property type="project" value="TreeGrafter"/>
</dbReference>
<dbReference type="Proteomes" id="UP000887565">
    <property type="component" value="Unplaced"/>
</dbReference>
<sequence>IKDVHLHAELFSVDNNLLTPTFKSKRPQLREYFKEPIAQMYRKLN</sequence>
<keyword evidence="1" id="KW-0436">Ligase</keyword>
<proteinExistence type="predicted"/>
<dbReference type="PANTHER" id="PTHR43272">
    <property type="entry name" value="LONG-CHAIN-FATTY-ACID--COA LIGASE"/>
    <property type="match status" value="1"/>
</dbReference>
<evidence type="ECO:0000313" key="3">
    <source>
        <dbReference type="WBParaSite" id="nRc.2.0.1.t39405-RA"/>
    </source>
</evidence>
<evidence type="ECO:0000313" key="2">
    <source>
        <dbReference type="Proteomes" id="UP000887565"/>
    </source>
</evidence>
<reference evidence="3" key="1">
    <citation type="submission" date="2022-11" db="UniProtKB">
        <authorList>
            <consortium name="WormBaseParasite"/>
        </authorList>
    </citation>
    <scope>IDENTIFICATION</scope>
</reference>
<dbReference type="AlphaFoldDB" id="A0A915KKW4"/>
<protein>
    <submittedName>
        <fullName evidence="3">Uncharacterized protein</fullName>
    </submittedName>
</protein>
<accession>A0A915KKW4</accession>
<dbReference type="GO" id="GO:0005783">
    <property type="term" value="C:endoplasmic reticulum"/>
    <property type="evidence" value="ECO:0007669"/>
    <property type="project" value="TreeGrafter"/>
</dbReference>
<dbReference type="PANTHER" id="PTHR43272:SF107">
    <property type="entry name" value="LONG-CHAIN-FATTY-ACID--COA LIGASE 5"/>
    <property type="match status" value="1"/>
</dbReference>
<name>A0A915KKW4_ROMCU</name>
<dbReference type="GO" id="GO:0004467">
    <property type="term" value="F:long-chain fatty acid-CoA ligase activity"/>
    <property type="evidence" value="ECO:0007669"/>
    <property type="project" value="TreeGrafter"/>
</dbReference>
<keyword evidence="2" id="KW-1185">Reference proteome</keyword>
<dbReference type="WBParaSite" id="nRc.2.0.1.t39405-RA">
    <property type="protein sequence ID" value="nRc.2.0.1.t39405-RA"/>
    <property type="gene ID" value="nRc.2.0.1.g39405"/>
</dbReference>